<keyword evidence="2" id="KW-0503">Monooxygenase</keyword>
<dbReference type="InterPro" id="IPR011251">
    <property type="entry name" value="Luciferase-like_dom"/>
</dbReference>
<name>A0ABW4I0K6_9SPHN</name>
<sequence length="279" mass="31155">MYLGIFLGPSSRGPGNDHDVIRLCLDQAAQAAKAGFALITFVEQHFNSYEPYCNPFLIGARLSPYPKQAYFGTTIVPLPLHHPLRLAEDINVLDVLTRGQLIVGRSAGRVGYSRDLENFGADLKRRHEMFASKLDIMRRAWVKQADDPDLMIETDFDVRAVSGPEARMMPAPYLAGGPLLAVGSNTDATTPQARSACRCSSLHARSRRRPESSCFIALRWAVPAILTRRSLANCRCRWSQRQSLSVRRIWRRSCEAIAGSRTSCGQRRRERPVSVALKS</sequence>
<proteinExistence type="predicted"/>
<dbReference type="PANTHER" id="PTHR30137">
    <property type="entry name" value="LUCIFERASE-LIKE MONOOXYGENASE"/>
    <property type="match status" value="1"/>
</dbReference>
<dbReference type="EMBL" id="JBHUDY010000001">
    <property type="protein sequence ID" value="MFD1611459.1"/>
    <property type="molecule type" value="Genomic_DNA"/>
</dbReference>
<dbReference type="PANTHER" id="PTHR30137:SF8">
    <property type="entry name" value="BLR5498 PROTEIN"/>
    <property type="match status" value="1"/>
</dbReference>
<evidence type="ECO:0000256" key="1">
    <source>
        <dbReference type="ARBA" id="ARBA00023002"/>
    </source>
</evidence>
<dbReference type="EC" id="1.-.-.-" evidence="4"/>
<gene>
    <name evidence="4" type="ORF">ACFSCW_06550</name>
</gene>
<dbReference type="GO" id="GO:0016491">
    <property type="term" value="F:oxidoreductase activity"/>
    <property type="evidence" value="ECO:0007669"/>
    <property type="project" value="UniProtKB-KW"/>
</dbReference>
<dbReference type="Gene3D" id="3.20.20.30">
    <property type="entry name" value="Luciferase-like domain"/>
    <property type="match status" value="1"/>
</dbReference>
<organism evidence="4 5">
    <name type="scientific">Sphingomonas tabacisoli</name>
    <dbReference type="NCBI Taxonomy" id="2249466"/>
    <lineage>
        <taxon>Bacteria</taxon>
        <taxon>Pseudomonadati</taxon>
        <taxon>Pseudomonadota</taxon>
        <taxon>Alphaproteobacteria</taxon>
        <taxon>Sphingomonadales</taxon>
        <taxon>Sphingomonadaceae</taxon>
        <taxon>Sphingomonas</taxon>
    </lineage>
</organism>
<keyword evidence="1 4" id="KW-0560">Oxidoreductase</keyword>
<keyword evidence="5" id="KW-1185">Reference proteome</keyword>
<dbReference type="InterPro" id="IPR050766">
    <property type="entry name" value="Bact_Lucif_Oxidored"/>
</dbReference>
<feature type="domain" description="Luciferase-like" evidence="3">
    <location>
        <begin position="3"/>
        <end position="186"/>
    </location>
</feature>
<evidence type="ECO:0000313" key="5">
    <source>
        <dbReference type="Proteomes" id="UP001597115"/>
    </source>
</evidence>
<dbReference type="InterPro" id="IPR036661">
    <property type="entry name" value="Luciferase-like_sf"/>
</dbReference>
<dbReference type="Proteomes" id="UP001597115">
    <property type="component" value="Unassembled WGS sequence"/>
</dbReference>
<protein>
    <submittedName>
        <fullName evidence="4">LLM class flavin-dependent oxidoreductase</fullName>
        <ecNumber evidence="4">1.-.-.-</ecNumber>
    </submittedName>
</protein>
<evidence type="ECO:0000256" key="2">
    <source>
        <dbReference type="ARBA" id="ARBA00023033"/>
    </source>
</evidence>
<accession>A0ABW4I0K6</accession>
<reference evidence="5" key="1">
    <citation type="journal article" date="2019" name="Int. J. Syst. Evol. Microbiol.">
        <title>The Global Catalogue of Microorganisms (GCM) 10K type strain sequencing project: providing services to taxonomists for standard genome sequencing and annotation.</title>
        <authorList>
            <consortium name="The Broad Institute Genomics Platform"/>
            <consortium name="The Broad Institute Genome Sequencing Center for Infectious Disease"/>
            <person name="Wu L."/>
            <person name="Ma J."/>
        </authorList>
    </citation>
    <scope>NUCLEOTIDE SEQUENCE [LARGE SCALE GENOMIC DNA]</scope>
    <source>
        <strain evidence="5">CGMCC 1.16275</strain>
    </source>
</reference>
<evidence type="ECO:0000259" key="3">
    <source>
        <dbReference type="Pfam" id="PF00296"/>
    </source>
</evidence>
<comment type="caution">
    <text evidence="4">The sequence shown here is derived from an EMBL/GenBank/DDBJ whole genome shotgun (WGS) entry which is preliminary data.</text>
</comment>
<evidence type="ECO:0000313" key="4">
    <source>
        <dbReference type="EMBL" id="MFD1611459.1"/>
    </source>
</evidence>
<dbReference type="SUPFAM" id="SSF51679">
    <property type="entry name" value="Bacterial luciferase-like"/>
    <property type="match status" value="1"/>
</dbReference>
<dbReference type="Pfam" id="PF00296">
    <property type="entry name" value="Bac_luciferase"/>
    <property type="match status" value="1"/>
</dbReference>
<dbReference type="RefSeq" id="WP_380888053.1">
    <property type="nucleotide sequence ID" value="NZ_JBHUDY010000001.1"/>
</dbReference>